<feature type="disulfide bond" evidence="14">
    <location>
        <begin position="70"/>
        <end position="90"/>
    </location>
</feature>
<keyword evidence="11" id="KW-0443">Lipid metabolism</keyword>
<proteinExistence type="inferred from homology"/>
<evidence type="ECO:0000256" key="5">
    <source>
        <dbReference type="ARBA" id="ARBA00022525"/>
    </source>
</evidence>
<feature type="binding site" evidence="13">
    <location>
        <position position="69"/>
    </location>
    <ligand>
        <name>Ca(2+)</name>
        <dbReference type="ChEBI" id="CHEBI:29108"/>
    </ligand>
</feature>
<keyword evidence="9 13" id="KW-0106">Calcium</keyword>
<keyword evidence="10" id="KW-0442">Lipid degradation</keyword>
<organism evidence="15 16">
    <name type="scientific">Abeliophyllum distichum</name>
    <dbReference type="NCBI Taxonomy" id="126358"/>
    <lineage>
        <taxon>Eukaryota</taxon>
        <taxon>Viridiplantae</taxon>
        <taxon>Streptophyta</taxon>
        <taxon>Embryophyta</taxon>
        <taxon>Tracheophyta</taxon>
        <taxon>Spermatophyta</taxon>
        <taxon>Magnoliopsida</taxon>
        <taxon>eudicotyledons</taxon>
        <taxon>Gunneridae</taxon>
        <taxon>Pentapetalae</taxon>
        <taxon>asterids</taxon>
        <taxon>lamiids</taxon>
        <taxon>Lamiales</taxon>
        <taxon>Oleaceae</taxon>
        <taxon>Forsythieae</taxon>
        <taxon>Abeliophyllum</taxon>
    </lineage>
</organism>
<dbReference type="SUPFAM" id="SSF48619">
    <property type="entry name" value="Phospholipase A2, PLA2"/>
    <property type="match status" value="1"/>
</dbReference>
<keyword evidence="5" id="KW-0964">Secreted</keyword>
<evidence type="ECO:0000313" key="16">
    <source>
        <dbReference type="Proteomes" id="UP001604336"/>
    </source>
</evidence>
<dbReference type="InterPro" id="IPR036444">
    <property type="entry name" value="PLipase_A2_dom_sf"/>
</dbReference>
<keyword evidence="12 14" id="KW-1015">Disulfide bond</keyword>
<evidence type="ECO:0000256" key="14">
    <source>
        <dbReference type="PIRSR" id="PIRSR601211-3"/>
    </source>
</evidence>
<evidence type="ECO:0000256" key="9">
    <source>
        <dbReference type="ARBA" id="ARBA00022837"/>
    </source>
</evidence>
<feature type="binding site" evidence="13">
    <location>
        <position position="71"/>
    </location>
    <ligand>
        <name>Ca(2+)</name>
        <dbReference type="ChEBI" id="CHEBI:29108"/>
    </ligand>
</feature>
<keyword evidence="6 13" id="KW-0479">Metal-binding</keyword>
<name>A0ABD1V861_9LAMI</name>
<comment type="caution">
    <text evidence="15">The sequence shown here is derived from an EMBL/GenBank/DDBJ whole genome shotgun (WGS) entry which is preliminary data.</text>
</comment>
<dbReference type="InterPro" id="IPR033113">
    <property type="entry name" value="PLA2_histidine"/>
</dbReference>
<comment type="similarity">
    <text evidence="3">Belongs to the phospholipase A2 family.</text>
</comment>
<comment type="subcellular location">
    <subcellularLocation>
        <location evidence="2">Secreted</location>
    </subcellularLocation>
</comment>
<protein>
    <recommendedName>
        <fullName evidence="4">phospholipase A2</fullName>
        <ecNumber evidence="4">3.1.1.4</ecNumber>
    </recommendedName>
</protein>
<evidence type="ECO:0000256" key="11">
    <source>
        <dbReference type="ARBA" id="ARBA00023098"/>
    </source>
</evidence>
<evidence type="ECO:0000256" key="2">
    <source>
        <dbReference type="ARBA" id="ARBA00004613"/>
    </source>
</evidence>
<dbReference type="EC" id="3.1.1.4" evidence="4"/>
<comment type="cofactor">
    <cofactor evidence="13">
        <name>Ca(2+)</name>
        <dbReference type="ChEBI" id="CHEBI:29108"/>
    </cofactor>
    <text evidence="13">Binds 1 Ca(2+) ion per subunit.</text>
</comment>
<keyword evidence="8" id="KW-0378">Hydrolase</keyword>
<evidence type="ECO:0000256" key="7">
    <source>
        <dbReference type="ARBA" id="ARBA00022729"/>
    </source>
</evidence>
<feature type="binding site" evidence="13">
    <location>
        <position position="94"/>
    </location>
    <ligand>
        <name>Ca(2+)</name>
        <dbReference type="ChEBI" id="CHEBI:29108"/>
    </ligand>
</feature>
<gene>
    <name evidence="15" type="ORF">Adt_06712</name>
</gene>
<dbReference type="EMBL" id="JBFOLK010000002">
    <property type="protein sequence ID" value="KAL2533361.1"/>
    <property type="molecule type" value="Genomic_DNA"/>
</dbReference>
<dbReference type="FunFam" id="1.20.90.10:FF:000005">
    <property type="entry name" value="Secretory phospholipase A2"/>
    <property type="match status" value="1"/>
</dbReference>
<dbReference type="GO" id="GO:0046872">
    <property type="term" value="F:metal ion binding"/>
    <property type="evidence" value="ECO:0007669"/>
    <property type="project" value="UniProtKB-KW"/>
</dbReference>
<dbReference type="PROSITE" id="PS00118">
    <property type="entry name" value="PA2_HIS"/>
    <property type="match status" value="1"/>
</dbReference>
<evidence type="ECO:0000256" key="10">
    <source>
        <dbReference type="ARBA" id="ARBA00022963"/>
    </source>
</evidence>
<dbReference type="PANTHER" id="PTHR11716:SF47">
    <property type="entry name" value="PHOSPHOLIPASE A2-ALPHA"/>
    <property type="match status" value="1"/>
</dbReference>
<keyword evidence="16" id="KW-1185">Reference proteome</keyword>
<evidence type="ECO:0000313" key="15">
    <source>
        <dbReference type="EMBL" id="KAL2533361.1"/>
    </source>
</evidence>
<evidence type="ECO:0000256" key="1">
    <source>
        <dbReference type="ARBA" id="ARBA00001604"/>
    </source>
</evidence>
<dbReference type="InterPro" id="IPR001211">
    <property type="entry name" value="PLA2"/>
</dbReference>
<evidence type="ECO:0000256" key="12">
    <source>
        <dbReference type="ARBA" id="ARBA00023157"/>
    </source>
</evidence>
<dbReference type="GO" id="GO:0004623">
    <property type="term" value="F:phospholipase A2 activity"/>
    <property type="evidence" value="ECO:0007669"/>
    <property type="project" value="UniProtKB-EC"/>
</dbReference>
<dbReference type="GO" id="GO:0012505">
    <property type="term" value="C:endomembrane system"/>
    <property type="evidence" value="ECO:0007669"/>
    <property type="project" value="UniProtKB-ARBA"/>
</dbReference>
<evidence type="ECO:0000256" key="8">
    <source>
        <dbReference type="ARBA" id="ARBA00022801"/>
    </source>
</evidence>
<evidence type="ECO:0000256" key="3">
    <source>
        <dbReference type="ARBA" id="ARBA00007056"/>
    </source>
</evidence>
<evidence type="ECO:0000256" key="4">
    <source>
        <dbReference type="ARBA" id="ARBA00013278"/>
    </source>
</evidence>
<dbReference type="GO" id="GO:0005576">
    <property type="term" value="C:extracellular region"/>
    <property type="evidence" value="ECO:0007669"/>
    <property type="project" value="UniProtKB-SubCell"/>
</dbReference>
<dbReference type="Gene3D" id="1.20.90.10">
    <property type="entry name" value="Phospholipase A2 domain"/>
    <property type="match status" value="1"/>
</dbReference>
<dbReference type="CDD" id="cd04706">
    <property type="entry name" value="PLA2_plant"/>
    <property type="match status" value="1"/>
</dbReference>
<reference evidence="16" key="1">
    <citation type="submission" date="2024-07" db="EMBL/GenBank/DDBJ databases">
        <title>Two chromosome-level genome assemblies of Korean endemic species Abeliophyllum distichum and Forsythia ovata (Oleaceae).</title>
        <authorList>
            <person name="Jang H."/>
        </authorList>
    </citation>
    <scope>NUCLEOTIDE SEQUENCE [LARGE SCALE GENOMIC DNA]</scope>
</reference>
<dbReference type="PANTHER" id="PTHR11716">
    <property type="entry name" value="PHOSPHOLIPASE A2 FAMILY MEMBER"/>
    <property type="match status" value="1"/>
</dbReference>
<accession>A0ABD1V861</accession>
<sequence length="162" mass="17730">MAFSAQSLKLAPLFFFFTILTGLVFSAIPIHALNIGIHANGDLSLSKECSTTCESKFCGVPPFLRYGKYCGILYSGCPGEQPCDRLDACCMKHDQCIQAKGNRFADYLSQQCNQEMLNCVDRFKKSGAPTFNGNTCKVDEVVQVIKDVIDAAIIAGKIFGKH</sequence>
<comment type="catalytic activity">
    <reaction evidence="1">
        <text>a 1,2-diacyl-sn-glycero-3-phosphocholine + H2O = a 1-acyl-sn-glycero-3-phosphocholine + a fatty acid + H(+)</text>
        <dbReference type="Rhea" id="RHEA:15801"/>
        <dbReference type="ChEBI" id="CHEBI:15377"/>
        <dbReference type="ChEBI" id="CHEBI:15378"/>
        <dbReference type="ChEBI" id="CHEBI:28868"/>
        <dbReference type="ChEBI" id="CHEBI:57643"/>
        <dbReference type="ChEBI" id="CHEBI:58168"/>
        <dbReference type="EC" id="3.1.1.4"/>
    </reaction>
</comment>
<evidence type="ECO:0000256" key="6">
    <source>
        <dbReference type="ARBA" id="ARBA00022723"/>
    </source>
</evidence>
<dbReference type="Proteomes" id="UP001604336">
    <property type="component" value="Unassembled WGS sequence"/>
</dbReference>
<evidence type="ECO:0000256" key="13">
    <source>
        <dbReference type="PIRSR" id="PIRSR601211-2"/>
    </source>
</evidence>
<keyword evidence="7" id="KW-0732">Signal</keyword>
<dbReference type="GO" id="GO:0016042">
    <property type="term" value="P:lipid catabolic process"/>
    <property type="evidence" value="ECO:0007669"/>
    <property type="project" value="UniProtKB-KW"/>
</dbReference>
<dbReference type="AlphaFoldDB" id="A0ABD1V861"/>